<reference evidence="4" key="1">
    <citation type="journal article" date="2022" name="Int. J. Syst. Evol. Microbiol.">
        <title>Anaeromyxobacter oryzae sp. nov., Anaeromyxobacter diazotrophicus sp. nov. and Anaeromyxobacter paludicola sp. nov., isolated from paddy soils.</title>
        <authorList>
            <person name="Itoh H."/>
            <person name="Xu Z."/>
            <person name="Mise K."/>
            <person name="Masuda Y."/>
            <person name="Ushijima N."/>
            <person name="Hayakawa C."/>
            <person name="Shiratori Y."/>
            <person name="Senoo K."/>
        </authorList>
    </citation>
    <scope>NUCLEOTIDE SEQUENCE [LARGE SCALE GENOMIC DNA]</scope>
    <source>
        <strain evidence="4">Red232</strain>
    </source>
</reference>
<dbReference type="InterPro" id="IPR027266">
    <property type="entry name" value="TrmE/GcvT-like"/>
</dbReference>
<dbReference type="Gene3D" id="3.30.1360.120">
    <property type="entry name" value="Probable tRNA modification gtpase trme, domain 1"/>
    <property type="match status" value="1"/>
</dbReference>
<dbReference type="InterPro" id="IPR017703">
    <property type="entry name" value="YgfZ/GCV_T_CS"/>
</dbReference>
<dbReference type="PANTHER" id="PTHR22602">
    <property type="entry name" value="TRANSFERASE CAF17, MITOCHONDRIAL-RELATED"/>
    <property type="match status" value="1"/>
</dbReference>
<dbReference type="SUPFAM" id="SSF101790">
    <property type="entry name" value="Aminomethyltransferase beta-barrel domain"/>
    <property type="match status" value="1"/>
</dbReference>
<keyword evidence="4" id="KW-1185">Reference proteome</keyword>
<dbReference type="NCBIfam" id="TIGR03317">
    <property type="entry name" value="ygfZ_signature"/>
    <property type="match status" value="1"/>
</dbReference>
<accession>A0ABM7X1X7</accession>
<feature type="domain" description="GCVT N-terminal" evidence="2">
    <location>
        <begin position="25"/>
        <end position="123"/>
    </location>
</feature>
<evidence type="ECO:0000259" key="2">
    <source>
        <dbReference type="Pfam" id="PF01571"/>
    </source>
</evidence>
<dbReference type="Proteomes" id="UP001162891">
    <property type="component" value="Chromosome"/>
</dbReference>
<dbReference type="InterPro" id="IPR029043">
    <property type="entry name" value="GcvT/YgfZ_C"/>
</dbReference>
<dbReference type="Pfam" id="PF01571">
    <property type="entry name" value="GCV_T"/>
    <property type="match status" value="1"/>
</dbReference>
<dbReference type="PANTHER" id="PTHR22602:SF0">
    <property type="entry name" value="TRANSFERASE CAF17, MITOCHONDRIAL-RELATED"/>
    <property type="match status" value="1"/>
</dbReference>
<proteinExistence type="predicted"/>
<evidence type="ECO:0000313" key="3">
    <source>
        <dbReference type="EMBL" id="BDG05782.1"/>
    </source>
</evidence>
<dbReference type="RefSeq" id="WP_248354909.1">
    <property type="nucleotide sequence ID" value="NZ_AP025591.1"/>
</dbReference>
<dbReference type="EMBL" id="AP025591">
    <property type="protein sequence ID" value="BDG05782.1"/>
    <property type="molecule type" value="Genomic_DNA"/>
</dbReference>
<keyword evidence="1" id="KW-0809">Transit peptide</keyword>
<protein>
    <submittedName>
        <fullName evidence="3">Glycine cleavage system protein T</fullName>
    </submittedName>
</protein>
<dbReference type="SUPFAM" id="SSF103025">
    <property type="entry name" value="Folate-binding domain"/>
    <property type="match status" value="1"/>
</dbReference>
<gene>
    <name evidence="3" type="ORF">AMOR_47780</name>
</gene>
<organism evidence="3 4">
    <name type="scientific">Anaeromyxobacter oryzae</name>
    <dbReference type="NCBI Taxonomy" id="2918170"/>
    <lineage>
        <taxon>Bacteria</taxon>
        <taxon>Pseudomonadati</taxon>
        <taxon>Myxococcota</taxon>
        <taxon>Myxococcia</taxon>
        <taxon>Myxococcales</taxon>
        <taxon>Cystobacterineae</taxon>
        <taxon>Anaeromyxobacteraceae</taxon>
        <taxon>Anaeromyxobacter</taxon>
    </lineage>
</organism>
<name>A0ABM7X1X7_9BACT</name>
<evidence type="ECO:0000313" key="4">
    <source>
        <dbReference type="Proteomes" id="UP001162891"/>
    </source>
</evidence>
<dbReference type="PIRSF" id="PIRSF006487">
    <property type="entry name" value="GcvT"/>
    <property type="match status" value="1"/>
</dbReference>
<dbReference type="InterPro" id="IPR006222">
    <property type="entry name" value="GCVT_N"/>
</dbReference>
<evidence type="ECO:0000256" key="1">
    <source>
        <dbReference type="ARBA" id="ARBA00022946"/>
    </source>
</evidence>
<sequence length="309" mass="31863">MTTPDPLTAARTSLAVGPVLARTFLRATGKDARDYLHRMSTQDVLKLAPGQAAYAAFLNAKGHLLGEGHVLGEADGLLLELDPAAGAETRAHLEKFVIMDDVVFEDVSESLRVLPVLGPDAPARLGDRGGARRVPTARRGAPAIDLWLAPADAETLRAALVADGAAPLTAEDLEVLRILGGVARFGADLDATRLPMEAGLTRAAISFCKGCYIGQEVVLRATARGHLQRGLVQLALPPGAGPGTPLAAGGAEVGVVTSAVDTPEGRVGLGYLRRAYWKEGERVAAGSAGDAVVRKVIVEDGLAGAGPGV</sequence>
<dbReference type="InterPro" id="IPR045179">
    <property type="entry name" value="YgfZ/GcvT"/>
</dbReference>